<evidence type="ECO:0000256" key="2">
    <source>
        <dbReference type="SAM" id="MobiDB-lite"/>
    </source>
</evidence>
<reference evidence="4 5" key="1">
    <citation type="journal article" date="2018" name="Cell">
        <title>The Chara Genome: Secondary Complexity and Implications for Plant Terrestrialization.</title>
        <authorList>
            <person name="Nishiyama T."/>
            <person name="Sakayama H."/>
            <person name="Vries J.D."/>
            <person name="Buschmann H."/>
            <person name="Saint-Marcoux D."/>
            <person name="Ullrich K.K."/>
            <person name="Haas F.B."/>
            <person name="Vanderstraeten L."/>
            <person name="Becker D."/>
            <person name="Lang D."/>
            <person name="Vosolsobe S."/>
            <person name="Rombauts S."/>
            <person name="Wilhelmsson P.K.I."/>
            <person name="Janitza P."/>
            <person name="Kern R."/>
            <person name="Heyl A."/>
            <person name="Rumpler F."/>
            <person name="Villalobos L.I.A.C."/>
            <person name="Clay J.M."/>
            <person name="Skokan R."/>
            <person name="Toyoda A."/>
            <person name="Suzuki Y."/>
            <person name="Kagoshima H."/>
            <person name="Schijlen E."/>
            <person name="Tajeshwar N."/>
            <person name="Catarino B."/>
            <person name="Hetherington A.J."/>
            <person name="Saltykova A."/>
            <person name="Bonnot C."/>
            <person name="Breuninger H."/>
            <person name="Symeonidi A."/>
            <person name="Radhakrishnan G.V."/>
            <person name="Van Nieuwerburgh F."/>
            <person name="Deforce D."/>
            <person name="Chang C."/>
            <person name="Karol K.G."/>
            <person name="Hedrich R."/>
            <person name="Ulvskov P."/>
            <person name="Glockner G."/>
            <person name="Delwiche C.F."/>
            <person name="Petrasek J."/>
            <person name="Van de Peer Y."/>
            <person name="Friml J."/>
            <person name="Beilby M."/>
            <person name="Dolan L."/>
            <person name="Kohara Y."/>
            <person name="Sugano S."/>
            <person name="Fujiyama A."/>
            <person name="Delaux P.-M."/>
            <person name="Quint M."/>
            <person name="TheiBen G."/>
            <person name="Hagemann M."/>
            <person name="Harholt J."/>
            <person name="Dunand C."/>
            <person name="Zachgo S."/>
            <person name="Langdale J."/>
            <person name="Maumus F."/>
            <person name="Straeten D.V.D."/>
            <person name="Gould S.B."/>
            <person name="Rensing S.A."/>
        </authorList>
    </citation>
    <scope>NUCLEOTIDE SEQUENCE [LARGE SCALE GENOMIC DNA]</scope>
    <source>
        <strain evidence="4 5">S276</strain>
    </source>
</reference>
<sequence>MGSNYRYHGRDNHRDWSGDRGRDYGSHNGGRDQHSEGRRERPIERGNSSQSGPREAPNRIAPVCYECGEPGHYQNQCPRLGRDGGPRYARQRGRSLSPRQHFRHPEPRVVSEDPTVKRQIEELAASMAAMKEAYDAEIAAKEAKKKKQEKLERKKREEEEAKAAEEARLAERRRIARKEEKLQKEEEDRRLLRKELLTEFSLRMGQLDESLQRRYERDLRERMKGKQKARAASSDDEDARSYESDVDILSRKTEWLVITNKRKRSAEKVVDDNPPMETPAKRTAKRRLQLGCRHQPMKKTSPLKTPRRTSGTGKRKLAGLSKMQAILAIVEKRTQIVAYGDVEARRPEEETGENPVEKEEVEEDEAGSNV</sequence>
<feature type="domain" description="CCHC-type" evidence="3">
    <location>
        <begin position="64"/>
        <end position="79"/>
    </location>
</feature>
<proteinExistence type="predicted"/>
<name>A0A388KA92_CHABU</name>
<feature type="region of interest" description="Disordered" evidence="2">
    <location>
        <begin position="263"/>
        <end position="318"/>
    </location>
</feature>
<dbReference type="Pfam" id="PF00098">
    <property type="entry name" value="zf-CCHC"/>
    <property type="match status" value="1"/>
</dbReference>
<dbReference type="GO" id="GO:0008270">
    <property type="term" value="F:zinc ion binding"/>
    <property type="evidence" value="ECO:0007669"/>
    <property type="project" value="UniProtKB-KW"/>
</dbReference>
<dbReference type="PROSITE" id="PS50158">
    <property type="entry name" value="ZF_CCHC"/>
    <property type="match status" value="1"/>
</dbReference>
<keyword evidence="1" id="KW-0862">Zinc</keyword>
<dbReference type="SUPFAM" id="SSF57756">
    <property type="entry name" value="Retrovirus zinc finger-like domains"/>
    <property type="match status" value="1"/>
</dbReference>
<feature type="region of interest" description="Disordered" evidence="2">
    <location>
        <begin position="218"/>
        <end position="243"/>
    </location>
</feature>
<dbReference type="Proteomes" id="UP000265515">
    <property type="component" value="Unassembled WGS sequence"/>
</dbReference>
<dbReference type="Gene3D" id="4.10.60.10">
    <property type="entry name" value="Zinc finger, CCHC-type"/>
    <property type="match status" value="1"/>
</dbReference>
<dbReference type="InterPro" id="IPR001878">
    <property type="entry name" value="Znf_CCHC"/>
</dbReference>
<dbReference type="SMART" id="SM00343">
    <property type="entry name" value="ZnF_C2HC"/>
    <property type="match status" value="1"/>
</dbReference>
<evidence type="ECO:0000259" key="3">
    <source>
        <dbReference type="PROSITE" id="PS50158"/>
    </source>
</evidence>
<keyword evidence="1" id="KW-0479">Metal-binding</keyword>
<feature type="region of interest" description="Disordered" evidence="2">
    <location>
        <begin position="341"/>
        <end position="370"/>
    </location>
</feature>
<dbReference type="EMBL" id="BFEA01000081">
    <property type="protein sequence ID" value="GBG66982.1"/>
    <property type="molecule type" value="Genomic_DNA"/>
</dbReference>
<feature type="region of interest" description="Disordered" evidence="2">
    <location>
        <begin position="1"/>
        <end position="115"/>
    </location>
</feature>
<accession>A0A388KA92</accession>
<feature type="compositionally biased region" description="Acidic residues" evidence="2">
    <location>
        <begin position="359"/>
        <end position="370"/>
    </location>
</feature>
<evidence type="ECO:0000313" key="4">
    <source>
        <dbReference type="EMBL" id="GBG66982.1"/>
    </source>
</evidence>
<feature type="compositionally biased region" description="Basic and acidic residues" evidence="2">
    <location>
        <begin position="149"/>
        <end position="167"/>
    </location>
</feature>
<dbReference type="InterPro" id="IPR036875">
    <property type="entry name" value="Znf_CCHC_sf"/>
</dbReference>
<dbReference type="GO" id="GO:0003676">
    <property type="term" value="F:nucleic acid binding"/>
    <property type="evidence" value="ECO:0007669"/>
    <property type="project" value="InterPro"/>
</dbReference>
<feature type="region of interest" description="Disordered" evidence="2">
    <location>
        <begin position="141"/>
        <end position="167"/>
    </location>
</feature>
<feature type="compositionally biased region" description="Basic and acidic residues" evidence="2">
    <location>
        <begin position="103"/>
        <end position="115"/>
    </location>
</feature>
<keyword evidence="5" id="KW-1185">Reference proteome</keyword>
<gene>
    <name evidence="4" type="ORF">CBR_g74668</name>
</gene>
<dbReference type="AlphaFoldDB" id="A0A388KA92"/>
<evidence type="ECO:0000256" key="1">
    <source>
        <dbReference type="PROSITE-ProRule" id="PRU00047"/>
    </source>
</evidence>
<comment type="caution">
    <text evidence="4">The sequence shown here is derived from an EMBL/GenBank/DDBJ whole genome shotgun (WGS) entry which is preliminary data.</text>
</comment>
<evidence type="ECO:0000313" key="5">
    <source>
        <dbReference type="Proteomes" id="UP000265515"/>
    </source>
</evidence>
<protein>
    <recommendedName>
        <fullName evidence="3">CCHC-type domain-containing protein</fullName>
    </recommendedName>
</protein>
<dbReference type="Gramene" id="GBG66982">
    <property type="protein sequence ID" value="GBG66982"/>
    <property type="gene ID" value="CBR_g74668"/>
</dbReference>
<keyword evidence="1" id="KW-0863">Zinc-finger</keyword>
<organism evidence="4 5">
    <name type="scientific">Chara braunii</name>
    <name type="common">Braun's stonewort</name>
    <dbReference type="NCBI Taxonomy" id="69332"/>
    <lineage>
        <taxon>Eukaryota</taxon>
        <taxon>Viridiplantae</taxon>
        <taxon>Streptophyta</taxon>
        <taxon>Charophyceae</taxon>
        <taxon>Charales</taxon>
        <taxon>Characeae</taxon>
        <taxon>Chara</taxon>
    </lineage>
</organism>
<feature type="compositionally biased region" description="Basic and acidic residues" evidence="2">
    <location>
        <begin position="8"/>
        <end position="44"/>
    </location>
</feature>
<dbReference type="OrthoDB" id="425619at2759"/>